<dbReference type="PANTHER" id="PTHR31379:SF1">
    <property type="entry name" value="F-BOX C PROTEIN-RELATED"/>
    <property type="match status" value="1"/>
</dbReference>
<keyword evidence="2" id="KW-1185">Reference proteome</keyword>
<reference evidence="1" key="1">
    <citation type="submission" date="2007-07" db="EMBL/GenBank/DDBJ databases">
        <title>PCAP assembly of the Caenorhabditis remanei genome.</title>
        <authorList>
            <consortium name="The Caenorhabditis remanei Sequencing Consortium"/>
            <person name="Wilson R.K."/>
        </authorList>
    </citation>
    <scope>NUCLEOTIDE SEQUENCE [LARGE SCALE GENOMIC DNA]</scope>
    <source>
        <strain evidence="1">PB4641</strain>
    </source>
</reference>
<organism evidence="2">
    <name type="scientific">Caenorhabditis remanei</name>
    <name type="common">Caenorhabditis vulgaris</name>
    <dbReference type="NCBI Taxonomy" id="31234"/>
    <lineage>
        <taxon>Eukaryota</taxon>
        <taxon>Metazoa</taxon>
        <taxon>Ecdysozoa</taxon>
        <taxon>Nematoda</taxon>
        <taxon>Chromadorea</taxon>
        <taxon>Rhabditida</taxon>
        <taxon>Rhabditina</taxon>
        <taxon>Rhabditomorpha</taxon>
        <taxon>Rhabditoidea</taxon>
        <taxon>Rhabditidae</taxon>
        <taxon>Peloderinae</taxon>
        <taxon>Caenorhabditis</taxon>
    </lineage>
</organism>
<evidence type="ECO:0008006" key="3">
    <source>
        <dbReference type="Google" id="ProtNLM"/>
    </source>
</evidence>
<name>E3MDU3_CAERE</name>
<evidence type="ECO:0000313" key="2">
    <source>
        <dbReference type="Proteomes" id="UP000008281"/>
    </source>
</evidence>
<dbReference type="InParanoid" id="E3MDU3"/>
<dbReference type="InterPro" id="IPR021942">
    <property type="entry name" value="DUF3557"/>
</dbReference>
<dbReference type="eggNOG" id="ENOG502TKHU">
    <property type="taxonomic scope" value="Eukaryota"/>
</dbReference>
<protein>
    <recommendedName>
        <fullName evidence="3">F-box associated domain-containing protein</fullName>
    </recommendedName>
</protein>
<proteinExistence type="predicted"/>
<dbReference type="HOGENOM" id="CLU_042576_3_1_1"/>
<dbReference type="AlphaFoldDB" id="E3MDU3"/>
<sequence>MTAILSYPGLKCVLEFLDAGKRIHIIFRTPWLQKVDKKIPLRLENLYLYEKCLWLSKLAVKLNSAGEIELHICQDNKNKKFRLLKQVESLEPVYSYYLGGGKRVYADEVHFTLSKSDLLQNVSLRINKLYHPFLGLESSLSFIDPKSFPLKKIKMSIFDFKNLDHPVIRSAEYLILNGNYDEDGEDFRKSLNKISNKNVLFKLYDDLKTANLKSYINYWKQNEKEMGTHFEFMSHYTKNNDIYNILSELKEEFGRLPENNLVGVDEQRIILSYPSFSIPLGSTSKILVYGADTSTNGRNEQRIVMKVVSIAAFNSTAQNFVQ</sequence>
<gene>
    <name evidence="1" type="ORF">CRE_17869</name>
</gene>
<accession>E3MDU3</accession>
<dbReference type="Proteomes" id="UP000008281">
    <property type="component" value="Unassembled WGS sequence"/>
</dbReference>
<dbReference type="FunCoup" id="E3MDU3">
    <property type="interactions" value="546"/>
</dbReference>
<dbReference type="Pfam" id="PF12078">
    <property type="entry name" value="DUF3557"/>
    <property type="match status" value="1"/>
</dbReference>
<dbReference type="EMBL" id="DS268437">
    <property type="protein sequence ID" value="EFO99085.1"/>
    <property type="molecule type" value="Genomic_DNA"/>
</dbReference>
<evidence type="ECO:0000313" key="1">
    <source>
        <dbReference type="EMBL" id="EFO99085.1"/>
    </source>
</evidence>
<dbReference type="PANTHER" id="PTHR31379">
    <property type="entry name" value="F-BOX C PROTEIN-RELATED-RELATED"/>
    <property type="match status" value="1"/>
</dbReference>